<evidence type="ECO:0000313" key="1">
    <source>
        <dbReference type="EMBL" id="KAF2847664.1"/>
    </source>
</evidence>
<proteinExistence type="predicted"/>
<name>A0A6A7AXX3_9PLEO</name>
<protein>
    <submittedName>
        <fullName evidence="1">Uncharacterized protein</fullName>
    </submittedName>
</protein>
<gene>
    <name evidence="1" type="ORF">T440DRAFT_538431</name>
</gene>
<dbReference type="AlphaFoldDB" id="A0A6A7AXX3"/>
<sequence length="274" mass="31139">MCGQHTNSHALSLRLENGWLNTDDKFQLNRHRPHNLGQIVVTNFETESSVTLVCNNIHAIGKSRKLDLWEALKSGLVELHSMMGQLNIPPKFSPKHTQVEVGVYADTTRLEWKNYLQTGRTYDLRLSKNFGSRNDMSLDQRLAVHDDPAPPELFASLEMPTTCHCTGNTPFTFAIKHSSDSKDALTIDKSHSPFSVFGGDIGPLDWLLWLYRFYPHPSFPFNGDLVEILLDKPWCYECTLENLEHEDDTVRIMLGLEPGQTYKSQIADYALSGF</sequence>
<dbReference type="EMBL" id="MU006324">
    <property type="protein sequence ID" value="KAF2847664.1"/>
    <property type="molecule type" value="Genomic_DNA"/>
</dbReference>
<evidence type="ECO:0000313" key="2">
    <source>
        <dbReference type="Proteomes" id="UP000799423"/>
    </source>
</evidence>
<accession>A0A6A7AXX3</accession>
<dbReference type="Proteomes" id="UP000799423">
    <property type="component" value="Unassembled WGS sequence"/>
</dbReference>
<reference evidence="1" key="1">
    <citation type="submission" date="2020-01" db="EMBL/GenBank/DDBJ databases">
        <authorList>
            <consortium name="DOE Joint Genome Institute"/>
            <person name="Haridas S."/>
            <person name="Albert R."/>
            <person name="Binder M."/>
            <person name="Bloem J."/>
            <person name="Labutti K."/>
            <person name="Salamov A."/>
            <person name="Andreopoulos B."/>
            <person name="Baker S.E."/>
            <person name="Barry K."/>
            <person name="Bills G."/>
            <person name="Bluhm B.H."/>
            <person name="Cannon C."/>
            <person name="Castanera R."/>
            <person name="Culley D.E."/>
            <person name="Daum C."/>
            <person name="Ezra D."/>
            <person name="Gonzalez J.B."/>
            <person name="Henrissat B."/>
            <person name="Kuo A."/>
            <person name="Liang C."/>
            <person name="Lipzen A."/>
            <person name="Lutzoni F."/>
            <person name="Magnuson J."/>
            <person name="Mondo S."/>
            <person name="Nolan M."/>
            <person name="Ohm R."/>
            <person name="Pangilinan J."/>
            <person name="Park H.-J."/>
            <person name="Ramirez L."/>
            <person name="Alfaro M."/>
            <person name="Sun H."/>
            <person name="Tritt A."/>
            <person name="Yoshinaga Y."/>
            <person name="Zwiers L.-H."/>
            <person name="Turgeon B.G."/>
            <person name="Goodwin S.B."/>
            <person name="Spatafora J.W."/>
            <person name="Crous P.W."/>
            <person name="Grigoriev I.V."/>
        </authorList>
    </citation>
    <scope>NUCLEOTIDE SEQUENCE</scope>
    <source>
        <strain evidence="1">IPT5</strain>
    </source>
</reference>
<dbReference type="OrthoDB" id="3934864at2759"/>
<organism evidence="1 2">
    <name type="scientific">Plenodomus tracheiphilus IPT5</name>
    <dbReference type="NCBI Taxonomy" id="1408161"/>
    <lineage>
        <taxon>Eukaryota</taxon>
        <taxon>Fungi</taxon>
        <taxon>Dikarya</taxon>
        <taxon>Ascomycota</taxon>
        <taxon>Pezizomycotina</taxon>
        <taxon>Dothideomycetes</taxon>
        <taxon>Pleosporomycetidae</taxon>
        <taxon>Pleosporales</taxon>
        <taxon>Pleosporineae</taxon>
        <taxon>Leptosphaeriaceae</taxon>
        <taxon>Plenodomus</taxon>
    </lineage>
</organism>
<keyword evidence="2" id="KW-1185">Reference proteome</keyword>